<organism evidence="1 2">
    <name type="scientific">Kipferlia bialata</name>
    <dbReference type="NCBI Taxonomy" id="797122"/>
    <lineage>
        <taxon>Eukaryota</taxon>
        <taxon>Metamonada</taxon>
        <taxon>Carpediemonas-like organisms</taxon>
        <taxon>Kipferlia</taxon>
    </lineage>
</organism>
<name>A0A9K3D7M2_9EUKA</name>
<comment type="caution">
    <text evidence="1">The sequence shown here is derived from an EMBL/GenBank/DDBJ whole genome shotgun (WGS) entry which is preliminary data.</text>
</comment>
<gene>
    <name evidence="1" type="ORF">KIPB_012170</name>
</gene>
<dbReference type="AlphaFoldDB" id="A0A9K3D7M2"/>
<reference evidence="1 2" key="1">
    <citation type="journal article" date="2018" name="PLoS ONE">
        <title>The draft genome of Kipferlia bialata reveals reductive genome evolution in fornicate parasites.</title>
        <authorList>
            <person name="Tanifuji G."/>
            <person name="Takabayashi S."/>
            <person name="Kume K."/>
            <person name="Takagi M."/>
            <person name="Nakayama T."/>
            <person name="Kamikawa R."/>
            <person name="Inagaki Y."/>
            <person name="Hashimoto T."/>
        </authorList>
    </citation>
    <scope>NUCLEOTIDE SEQUENCE [LARGE SCALE GENOMIC DNA]</scope>
    <source>
        <strain evidence="1">NY0173</strain>
    </source>
</reference>
<accession>A0A9K3D7M2</accession>
<sequence length="122" mass="13330">MKTELQDVDDPEVSHNWSDSIKELKGRVGSLRARLVTAEQHAKSLARHAGLELRPGQNLTDGQKLGAARMLNTDASNRLDGALADLDDIEMIQDTQAATLAADREKMMMISGDLTAMTNDLQ</sequence>
<feature type="non-terminal residue" evidence="1">
    <location>
        <position position="1"/>
    </location>
</feature>
<evidence type="ECO:0000313" key="1">
    <source>
        <dbReference type="EMBL" id="GIQ89646.1"/>
    </source>
</evidence>
<protein>
    <submittedName>
        <fullName evidence="1">Uncharacterized protein</fullName>
    </submittedName>
</protein>
<keyword evidence="2" id="KW-1185">Reference proteome</keyword>
<dbReference type="Proteomes" id="UP000265618">
    <property type="component" value="Unassembled WGS sequence"/>
</dbReference>
<dbReference type="EMBL" id="BDIP01005272">
    <property type="protein sequence ID" value="GIQ89646.1"/>
    <property type="molecule type" value="Genomic_DNA"/>
</dbReference>
<proteinExistence type="predicted"/>
<evidence type="ECO:0000313" key="2">
    <source>
        <dbReference type="Proteomes" id="UP000265618"/>
    </source>
</evidence>